<dbReference type="KEGG" id="pbf:CFX0092_A2362"/>
<dbReference type="RefSeq" id="WP_157913098.1">
    <property type="nucleotide sequence ID" value="NZ_LN890655.1"/>
</dbReference>
<organism evidence="1 2">
    <name type="scientific">Candidatus Promineifilum breve</name>
    <dbReference type="NCBI Taxonomy" id="1806508"/>
    <lineage>
        <taxon>Bacteria</taxon>
        <taxon>Bacillati</taxon>
        <taxon>Chloroflexota</taxon>
        <taxon>Ardenticatenia</taxon>
        <taxon>Candidatus Promineifilales</taxon>
        <taxon>Candidatus Promineifilaceae</taxon>
        <taxon>Candidatus Promineifilum</taxon>
    </lineage>
</organism>
<dbReference type="Proteomes" id="UP000215027">
    <property type="component" value="Chromosome I"/>
</dbReference>
<dbReference type="EMBL" id="LN890655">
    <property type="protein sequence ID" value="CUS04240.2"/>
    <property type="molecule type" value="Genomic_DNA"/>
</dbReference>
<dbReference type="AlphaFoldDB" id="A0A160T652"/>
<sequence>MARGIIPLNTPAAARTCVEPVDKAATATEFDKYLSNGNEFLVATNGHTAAINVIVRHPDEPNCIAFTCVVPPSEERILPKFGPEWRQADGYIYVDASAVTNLSYRLYSCDPTPSY</sequence>
<protein>
    <submittedName>
        <fullName evidence="1">Uncharacterized protein</fullName>
    </submittedName>
</protein>
<evidence type="ECO:0000313" key="2">
    <source>
        <dbReference type="Proteomes" id="UP000215027"/>
    </source>
</evidence>
<accession>A0A160T652</accession>
<evidence type="ECO:0000313" key="1">
    <source>
        <dbReference type="EMBL" id="CUS04240.2"/>
    </source>
</evidence>
<reference evidence="1" key="1">
    <citation type="submission" date="2016-01" db="EMBL/GenBank/DDBJ databases">
        <authorList>
            <person name="Mcilroy J.S."/>
            <person name="Karst M S."/>
            <person name="Albertsen M."/>
        </authorList>
    </citation>
    <scope>NUCLEOTIDE SEQUENCE</scope>
    <source>
        <strain evidence="1">Cfx-K</strain>
    </source>
</reference>
<name>A0A160T652_9CHLR</name>
<proteinExistence type="predicted"/>
<gene>
    <name evidence="1" type="ORF">CFX0092_A2362</name>
</gene>
<keyword evidence="2" id="KW-1185">Reference proteome</keyword>